<evidence type="ECO:0000313" key="3">
    <source>
        <dbReference type="Proteomes" id="UP000005233"/>
    </source>
</evidence>
<dbReference type="InterPro" id="IPR037914">
    <property type="entry name" value="SpoVT-AbrB_sf"/>
</dbReference>
<dbReference type="NCBIfam" id="TIGR01439">
    <property type="entry name" value="lp_hng_hel_AbrB"/>
    <property type="match status" value="1"/>
</dbReference>
<dbReference type="GO" id="GO:0003677">
    <property type="term" value="F:DNA binding"/>
    <property type="evidence" value="ECO:0007669"/>
    <property type="project" value="InterPro"/>
</dbReference>
<organism evidence="2 3">
    <name type="scientific">Methanocella conradii (strain DSM 24694 / JCM 17849 / CGMCC 1.5162 / HZ254)</name>
    <dbReference type="NCBI Taxonomy" id="1041930"/>
    <lineage>
        <taxon>Archaea</taxon>
        <taxon>Methanobacteriati</taxon>
        <taxon>Methanobacteriota</taxon>
        <taxon>Stenosarchaea group</taxon>
        <taxon>Methanomicrobia</taxon>
        <taxon>Methanocellales</taxon>
        <taxon>Methanocellaceae</taxon>
        <taxon>Methanocella</taxon>
    </lineage>
</organism>
<dbReference type="RefSeq" id="WP_014406812.1">
    <property type="nucleotide sequence ID" value="NC_017034.1"/>
</dbReference>
<dbReference type="HOGENOM" id="CLU_158484_9_3_2"/>
<name>H8IAX1_METCZ</name>
<dbReference type="Proteomes" id="UP000005233">
    <property type="component" value="Chromosome"/>
</dbReference>
<dbReference type="Pfam" id="PF04014">
    <property type="entry name" value="MazE_antitoxin"/>
    <property type="match status" value="1"/>
</dbReference>
<dbReference type="InterPro" id="IPR007159">
    <property type="entry name" value="SpoVT-AbrB_dom"/>
</dbReference>
<dbReference type="EMBL" id="CP003243">
    <property type="protein sequence ID" value="AFD00981.1"/>
    <property type="molecule type" value="Genomic_DNA"/>
</dbReference>
<dbReference type="STRING" id="1041930.Mtc_2246"/>
<feature type="domain" description="SpoVT-AbrB" evidence="1">
    <location>
        <begin position="3"/>
        <end position="48"/>
    </location>
</feature>
<dbReference type="OrthoDB" id="30861at2157"/>
<dbReference type="PROSITE" id="PS51740">
    <property type="entry name" value="SPOVT_ABRB"/>
    <property type="match status" value="1"/>
</dbReference>
<accession>H8IAX1</accession>
<keyword evidence="3" id="KW-1185">Reference proteome</keyword>
<dbReference type="SMART" id="SM00966">
    <property type="entry name" value="SpoVT_AbrB"/>
    <property type="match status" value="1"/>
</dbReference>
<sequence length="81" mass="9250">MEPCSSKVSSQNQITLPADVRNKIGVGPGDKVVFIEEDDKVVLRSLKDMIYEMAEGFKDFDKTDKEFREGWAKRLKREGIV</sequence>
<dbReference type="GeneID" id="11972411"/>
<dbReference type="Gene3D" id="2.10.260.10">
    <property type="match status" value="1"/>
</dbReference>
<gene>
    <name evidence="2" type="ordered locus">Mtc_2246</name>
</gene>
<dbReference type="AlphaFoldDB" id="H8IAX1"/>
<reference evidence="2 3" key="1">
    <citation type="journal article" date="2012" name="J. Bacteriol.">
        <title>Complete genome sequence of a thermophilic methanogen, Methanocella conradii HZ254, isolated from Chinese rice field soil.</title>
        <authorList>
            <person name="Lu Z."/>
            <person name="Lu Y."/>
        </authorList>
    </citation>
    <scope>NUCLEOTIDE SEQUENCE [LARGE SCALE GENOMIC DNA]</scope>
    <source>
        <strain evidence="3">DSM 24694 / JCM 17849 / CGMCC 1.5162 / HZ254</strain>
    </source>
</reference>
<proteinExistence type="predicted"/>
<evidence type="ECO:0000313" key="2">
    <source>
        <dbReference type="EMBL" id="AFD00981.1"/>
    </source>
</evidence>
<protein>
    <submittedName>
        <fullName evidence="2">Looped-hinge helix DNA binding domain, AbrB family (Transcriptional regulator)</fullName>
    </submittedName>
</protein>
<dbReference type="KEGG" id="mez:Mtc_2246"/>
<dbReference type="eggNOG" id="arCOG00815">
    <property type="taxonomic scope" value="Archaea"/>
</dbReference>
<dbReference type="SUPFAM" id="SSF89447">
    <property type="entry name" value="AbrB/MazE/MraZ-like"/>
    <property type="match status" value="1"/>
</dbReference>
<evidence type="ECO:0000259" key="1">
    <source>
        <dbReference type="PROSITE" id="PS51740"/>
    </source>
</evidence>